<comment type="caution">
    <text evidence="3">The sequence shown here is derived from an EMBL/GenBank/DDBJ whole genome shotgun (WGS) entry which is preliminary data.</text>
</comment>
<dbReference type="InterPro" id="IPR036514">
    <property type="entry name" value="SGNH_hydro_sf"/>
</dbReference>
<organism evidence="3 4">
    <name type="scientific">Microbacterium salsuginis</name>
    <dbReference type="NCBI Taxonomy" id="2722803"/>
    <lineage>
        <taxon>Bacteria</taxon>
        <taxon>Bacillati</taxon>
        <taxon>Actinomycetota</taxon>
        <taxon>Actinomycetes</taxon>
        <taxon>Micrococcales</taxon>
        <taxon>Microbacteriaceae</taxon>
        <taxon>Microbacterium</taxon>
    </lineage>
</organism>
<feature type="domain" description="SGNH hydrolase-type esterase" evidence="2">
    <location>
        <begin position="46"/>
        <end position="218"/>
    </location>
</feature>
<dbReference type="InterPro" id="IPR051532">
    <property type="entry name" value="Ester_Hydrolysis_Enzymes"/>
</dbReference>
<evidence type="ECO:0000313" key="3">
    <source>
        <dbReference type="EMBL" id="NLP85287.1"/>
    </source>
</evidence>
<dbReference type="EMBL" id="JABACI010000004">
    <property type="protein sequence ID" value="NLP85287.1"/>
    <property type="molecule type" value="Genomic_DNA"/>
</dbReference>
<proteinExistence type="predicted"/>
<dbReference type="Gene3D" id="3.40.50.1110">
    <property type="entry name" value="SGNH hydrolase"/>
    <property type="match status" value="1"/>
</dbReference>
<dbReference type="Proteomes" id="UP001429745">
    <property type="component" value="Unassembled WGS sequence"/>
</dbReference>
<name>A0ABX1KE20_9MICO</name>
<sequence length="252" mass="26503">MNPLRPLVVAAQGWWVRRTIHLLPPAGGPASGLVGDSLAEPLRIAVVGESTAAGAGVAVHQDGFAGALAHGLAESTGRAVLWSVVGQFGATARRIRHRLIPQLGPRYDLVVLLAGANDVLSGRSAAEWRADLTAILDLLALRSGRTIVVGTPPFASFPSLPRTLRRHLAESGQALDEVARQVCATREDAEWMPSADDQVGPDFFAADGFHPSAIGYRRWAELVREKVEASSLAAAPPAAGEPRPVTASESTP</sequence>
<evidence type="ECO:0000256" key="1">
    <source>
        <dbReference type="SAM" id="MobiDB-lite"/>
    </source>
</evidence>
<dbReference type="InterPro" id="IPR013830">
    <property type="entry name" value="SGNH_hydro"/>
</dbReference>
<dbReference type="CDD" id="cd01836">
    <property type="entry name" value="FeeA_FeeB_like"/>
    <property type="match status" value="1"/>
</dbReference>
<dbReference type="GO" id="GO:0016787">
    <property type="term" value="F:hydrolase activity"/>
    <property type="evidence" value="ECO:0007669"/>
    <property type="project" value="UniProtKB-KW"/>
</dbReference>
<keyword evidence="4" id="KW-1185">Reference proteome</keyword>
<dbReference type="PANTHER" id="PTHR30383">
    <property type="entry name" value="THIOESTERASE 1/PROTEASE 1/LYSOPHOSPHOLIPASE L1"/>
    <property type="match status" value="1"/>
</dbReference>
<accession>A0ABX1KE20</accession>
<dbReference type="Pfam" id="PF13472">
    <property type="entry name" value="Lipase_GDSL_2"/>
    <property type="match status" value="1"/>
</dbReference>
<feature type="region of interest" description="Disordered" evidence="1">
    <location>
        <begin position="230"/>
        <end position="252"/>
    </location>
</feature>
<dbReference type="SUPFAM" id="SSF52266">
    <property type="entry name" value="SGNH hydrolase"/>
    <property type="match status" value="1"/>
</dbReference>
<gene>
    <name evidence="3" type="ORF">HF576_15675</name>
</gene>
<protein>
    <submittedName>
        <fullName evidence="3">SGNH/GDSL hydrolase family protein</fullName>
    </submittedName>
</protein>
<reference evidence="3 4" key="1">
    <citation type="submission" date="2020-04" db="EMBL/GenBank/DDBJ databases">
        <title>CFH 90308 Microbacterium sp.</title>
        <authorList>
            <person name="Nie G."/>
            <person name="Ming H."/>
            <person name="Xia T."/>
        </authorList>
    </citation>
    <scope>NUCLEOTIDE SEQUENCE [LARGE SCALE GENOMIC DNA]</scope>
    <source>
        <strain evidence="3 4">CFH 90308</strain>
    </source>
</reference>
<evidence type="ECO:0000313" key="4">
    <source>
        <dbReference type="Proteomes" id="UP001429745"/>
    </source>
</evidence>
<dbReference type="PANTHER" id="PTHR30383:SF24">
    <property type="entry name" value="THIOESTERASE 1_PROTEASE 1_LYSOPHOSPHOLIPASE L1"/>
    <property type="match status" value="1"/>
</dbReference>
<keyword evidence="3" id="KW-0378">Hydrolase</keyword>
<dbReference type="RefSeq" id="WP_168913705.1">
    <property type="nucleotide sequence ID" value="NZ_JABACI010000004.1"/>
</dbReference>
<evidence type="ECO:0000259" key="2">
    <source>
        <dbReference type="Pfam" id="PF13472"/>
    </source>
</evidence>